<feature type="compositionally biased region" description="Pro residues" evidence="1">
    <location>
        <begin position="48"/>
        <end position="58"/>
    </location>
</feature>
<dbReference type="AlphaFoldDB" id="A0A482VFX6"/>
<feature type="compositionally biased region" description="Low complexity" evidence="1">
    <location>
        <begin position="86"/>
        <end position="96"/>
    </location>
</feature>
<comment type="caution">
    <text evidence="3">The sequence shown here is derived from an EMBL/GenBank/DDBJ whole genome shotgun (WGS) entry which is preliminary data.</text>
</comment>
<keyword evidence="2" id="KW-0812">Transmembrane</keyword>
<keyword evidence="2" id="KW-1133">Transmembrane helix</keyword>
<feature type="region of interest" description="Disordered" evidence="1">
    <location>
        <begin position="148"/>
        <end position="168"/>
    </location>
</feature>
<reference evidence="3 4" key="1">
    <citation type="submission" date="2017-03" db="EMBL/GenBank/DDBJ databases">
        <title>Genome of the blue death feigning beetle - Asbolus verrucosus.</title>
        <authorList>
            <person name="Rider S.D."/>
        </authorList>
    </citation>
    <scope>NUCLEOTIDE SEQUENCE [LARGE SCALE GENOMIC DNA]</scope>
    <source>
        <strain evidence="3">Butters</strain>
        <tissue evidence="3">Head and leg muscle</tissue>
    </source>
</reference>
<feature type="transmembrane region" description="Helical" evidence="2">
    <location>
        <begin position="177"/>
        <end position="200"/>
    </location>
</feature>
<evidence type="ECO:0000313" key="3">
    <source>
        <dbReference type="EMBL" id="RZC18407.1"/>
    </source>
</evidence>
<dbReference type="Proteomes" id="UP000292052">
    <property type="component" value="Unassembled WGS sequence"/>
</dbReference>
<feature type="non-terminal residue" evidence="3">
    <location>
        <position position="1"/>
    </location>
</feature>
<dbReference type="STRING" id="1661398.A0A482VFX6"/>
<dbReference type="EMBL" id="QDEB01104280">
    <property type="protein sequence ID" value="RZC18407.1"/>
    <property type="molecule type" value="Genomic_DNA"/>
</dbReference>
<feature type="region of interest" description="Disordered" evidence="1">
    <location>
        <begin position="244"/>
        <end position="270"/>
    </location>
</feature>
<proteinExistence type="predicted"/>
<keyword evidence="4" id="KW-1185">Reference proteome</keyword>
<feature type="region of interest" description="Disordered" evidence="1">
    <location>
        <begin position="1"/>
        <end position="96"/>
    </location>
</feature>
<keyword evidence="2" id="KW-0472">Membrane</keyword>
<feature type="compositionally biased region" description="Basic and acidic residues" evidence="1">
    <location>
        <begin position="261"/>
        <end position="270"/>
    </location>
</feature>
<name>A0A482VFX6_ASBVE</name>
<evidence type="ECO:0000256" key="1">
    <source>
        <dbReference type="SAM" id="MobiDB-lite"/>
    </source>
</evidence>
<gene>
    <name evidence="3" type="ORF">BDFB_011598</name>
</gene>
<feature type="compositionally biased region" description="Polar residues" evidence="1">
    <location>
        <begin position="72"/>
        <end position="85"/>
    </location>
</feature>
<accession>A0A482VFX6</accession>
<sequence>TPASGFPGVEDDLVFSGAGSGCNGDDEDECPPLPETGSGDDDLITPVYIPPTRPPPTTKRPHKPPQEEVPSVSITTPDNTSVRIPSTTIGQQTSGSTIVVSTTDKGLEFSSTTPQHTSETTLIVSTENITTSTEKITFRPPYNHQVPLSEEGPHDPYHNHKPTQKQTERVTSETAEIVAFVIGIIAAILIAIVLVILMILKFKSRGNRSFKVDDGKGYQQGPNAALLGHTSSTNGHQTQYQLNGALRNGDKSQMQKSKKRDSKDIKEWYV</sequence>
<evidence type="ECO:0000256" key="2">
    <source>
        <dbReference type="SAM" id="Phobius"/>
    </source>
</evidence>
<organism evidence="3 4">
    <name type="scientific">Asbolus verrucosus</name>
    <name type="common">Desert ironclad beetle</name>
    <dbReference type="NCBI Taxonomy" id="1661398"/>
    <lineage>
        <taxon>Eukaryota</taxon>
        <taxon>Metazoa</taxon>
        <taxon>Ecdysozoa</taxon>
        <taxon>Arthropoda</taxon>
        <taxon>Hexapoda</taxon>
        <taxon>Insecta</taxon>
        <taxon>Pterygota</taxon>
        <taxon>Neoptera</taxon>
        <taxon>Endopterygota</taxon>
        <taxon>Coleoptera</taxon>
        <taxon>Polyphaga</taxon>
        <taxon>Cucujiformia</taxon>
        <taxon>Tenebrionidae</taxon>
        <taxon>Pimeliinae</taxon>
        <taxon>Asbolus</taxon>
    </lineage>
</organism>
<protein>
    <submittedName>
        <fullName evidence="3">Uncharacterized protein</fullName>
    </submittedName>
</protein>
<dbReference type="OrthoDB" id="6782541at2759"/>
<evidence type="ECO:0000313" key="4">
    <source>
        <dbReference type="Proteomes" id="UP000292052"/>
    </source>
</evidence>